<reference evidence="3 4" key="1">
    <citation type="submission" date="2016-10" db="EMBL/GenBank/DDBJ databases">
        <authorList>
            <person name="Varghese N."/>
            <person name="Submissions S."/>
        </authorList>
    </citation>
    <scope>NUCLEOTIDE SEQUENCE [LARGE SCALE GENOMIC DNA]</scope>
    <source>
        <strain evidence="3 4">WCC6</strain>
    </source>
</reference>
<keyword evidence="1" id="KW-1133">Transmembrane helix</keyword>
<gene>
    <name evidence="3" type="ORF">SAMN05216495_11035</name>
</gene>
<dbReference type="InterPro" id="IPR052336">
    <property type="entry name" value="MlaD_Phospholipid_Transporter"/>
</dbReference>
<dbReference type="PANTHER" id="PTHR33371">
    <property type="entry name" value="INTERMEMBRANE PHOSPHOLIPID TRANSPORT SYSTEM BINDING PROTEIN MLAD-RELATED"/>
    <property type="match status" value="1"/>
</dbReference>
<comment type="caution">
    <text evidence="3">The sequence shown here is derived from an EMBL/GenBank/DDBJ whole genome shotgun (WGS) entry which is preliminary data.</text>
</comment>
<dbReference type="Pfam" id="PF02470">
    <property type="entry name" value="MlaD"/>
    <property type="match status" value="1"/>
</dbReference>
<keyword evidence="1" id="KW-0812">Transmembrane</keyword>
<feature type="transmembrane region" description="Helical" evidence="1">
    <location>
        <begin position="12"/>
        <end position="32"/>
    </location>
</feature>
<protein>
    <submittedName>
        <fullName evidence="3">Phospholipid/cholesterol/gamma-HCH transport system substrate-binding protein</fullName>
    </submittedName>
</protein>
<dbReference type="InterPro" id="IPR003399">
    <property type="entry name" value="Mce/MlaD"/>
</dbReference>
<keyword evidence="1" id="KW-0472">Membrane</keyword>
<name>A0A1H2Y2Y6_ACIFE</name>
<evidence type="ECO:0000313" key="4">
    <source>
        <dbReference type="Proteomes" id="UP000182379"/>
    </source>
</evidence>
<evidence type="ECO:0000256" key="1">
    <source>
        <dbReference type="SAM" id="Phobius"/>
    </source>
</evidence>
<accession>A0A1H2Y2Y6</accession>
<organism evidence="3 4">
    <name type="scientific">Acidaminococcus fermentans</name>
    <dbReference type="NCBI Taxonomy" id="905"/>
    <lineage>
        <taxon>Bacteria</taxon>
        <taxon>Bacillati</taxon>
        <taxon>Bacillota</taxon>
        <taxon>Negativicutes</taxon>
        <taxon>Acidaminococcales</taxon>
        <taxon>Acidaminococcaceae</taxon>
        <taxon>Acidaminococcus</taxon>
    </lineage>
</organism>
<dbReference type="AlphaFoldDB" id="A0A1H2Y2Y6"/>
<dbReference type="RefSeq" id="WP_074706516.1">
    <property type="nucleotide sequence ID" value="NZ_CALAKB010000002.1"/>
</dbReference>
<dbReference type="PANTHER" id="PTHR33371:SF4">
    <property type="entry name" value="INTERMEMBRANE PHOSPHOLIPID TRANSPORT SYSTEM BINDING PROTEIN MLAD"/>
    <property type="match status" value="1"/>
</dbReference>
<dbReference type="EMBL" id="FNOP01000010">
    <property type="protein sequence ID" value="SDW99496.1"/>
    <property type="molecule type" value="Genomic_DNA"/>
</dbReference>
<dbReference type="Gene3D" id="1.20.120.230">
    <property type="entry name" value="Alpha-catenin/vinculin-like"/>
    <property type="match status" value="1"/>
</dbReference>
<evidence type="ECO:0000313" key="3">
    <source>
        <dbReference type="EMBL" id="SDW99496.1"/>
    </source>
</evidence>
<feature type="domain" description="Mce/MlaD" evidence="2">
    <location>
        <begin position="34"/>
        <end position="110"/>
    </location>
</feature>
<proteinExistence type="predicted"/>
<dbReference type="Proteomes" id="UP000182379">
    <property type="component" value="Unassembled WGS sequence"/>
</dbReference>
<evidence type="ECO:0000259" key="2">
    <source>
        <dbReference type="Pfam" id="PF02470"/>
    </source>
</evidence>
<sequence length="417" mass="45298">MKADEVKVGAVTLGGIVILALMLTFLGVFSFAGRTYKLNVMFDDVNGLKVGNEVRFAGVPVGKVDDIVVDGSKVKVVMKMDEKQKIPRNSQFAIGMDGVMGTKFVTIAPPKIATGLVFKAGETITGQQAGGIDKLMDSSGKVLDKLEVVVDAFSNVFGDKNVQKSMREGFVQTGEVAKNMNAFTKALATMAQQNQGDIHAMVGQMKEMSIHMNSIMDKADADGATGRNVAAMAANMADASKKLQNTAAALQDVVTDPQTQQDLKETIRHAKSTSVKADKILGVVTDAQVQADVLYNDKRSKWRTDMGVKLPLKEDAYAFLGVSDIGDRDKLNFHYNKKLNKYIWGRAGVMEGQFGVGADWVLSPKFRLFTDFYDFDDAKLKVGAEYAFTPKLSLIGESMDVLDHGADTAYVGLRARF</sequence>